<dbReference type="EMBL" id="OU503053">
    <property type="protein sequence ID" value="CAI9781968.1"/>
    <property type="molecule type" value="Genomic_DNA"/>
</dbReference>
<gene>
    <name evidence="1" type="ORF">FPE_LOCUS29398</name>
</gene>
<sequence length="128" mass="14577">MHGACYSNTNSKNNKKFKAIDLQKLIQDSPKEFDTKDSPASLPRPLTFAQLSNLSSGVKESGIPLFFLLRGQESPGRRWQSSCGLRDLSRRRRREVEKAESKWKLKAGAVRMKVSIKTDLMILRAFHL</sequence>
<accession>A0AAD2A6D5</accession>
<reference evidence="1" key="1">
    <citation type="submission" date="2023-05" db="EMBL/GenBank/DDBJ databases">
        <authorList>
            <person name="Huff M."/>
        </authorList>
    </citation>
    <scope>NUCLEOTIDE SEQUENCE</scope>
</reference>
<name>A0AAD2A6D5_9LAMI</name>
<proteinExistence type="predicted"/>
<dbReference type="AlphaFoldDB" id="A0AAD2A6D5"/>
<dbReference type="Proteomes" id="UP000834106">
    <property type="component" value="Chromosome 18"/>
</dbReference>
<evidence type="ECO:0000313" key="1">
    <source>
        <dbReference type="EMBL" id="CAI9781968.1"/>
    </source>
</evidence>
<evidence type="ECO:0000313" key="2">
    <source>
        <dbReference type="Proteomes" id="UP000834106"/>
    </source>
</evidence>
<protein>
    <submittedName>
        <fullName evidence="1">Uncharacterized protein</fullName>
    </submittedName>
</protein>
<keyword evidence="2" id="KW-1185">Reference proteome</keyword>
<organism evidence="1 2">
    <name type="scientific">Fraxinus pennsylvanica</name>
    <dbReference type="NCBI Taxonomy" id="56036"/>
    <lineage>
        <taxon>Eukaryota</taxon>
        <taxon>Viridiplantae</taxon>
        <taxon>Streptophyta</taxon>
        <taxon>Embryophyta</taxon>
        <taxon>Tracheophyta</taxon>
        <taxon>Spermatophyta</taxon>
        <taxon>Magnoliopsida</taxon>
        <taxon>eudicotyledons</taxon>
        <taxon>Gunneridae</taxon>
        <taxon>Pentapetalae</taxon>
        <taxon>asterids</taxon>
        <taxon>lamiids</taxon>
        <taxon>Lamiales</taxon>
        <taxon>Oleaceae</taxon>
        <taxon>Oleeae</taxon>
        <taxon>Fraxinus</taxon>
    </lineage>
</organism>